<proteinExistence type="predicted"/>
<dbReference type="AlphaFoldDB" id="A0A6L4X2E9"/>
<name>A0A6L4X2E9_9BIFI</name>
<protein>
    <submittedName>
        <fullName evidence="2">Uncharacterized protein</fullName>
    </submittedName>
</protein>
<gene>
    <name evidence="2" type="ORF">DSM100688_0379</name>
    <name evidence="3" type="ORF">GFD24_01920</name>
</gene>
<dbReference type="Proteomes" id="UP000482084">
    <property type="component" value="Unassembled WGS sequence"/>
</dbReference>
<evidence type="ECO:0000313" key="2">
    <source>
        <dbReference type="EMBL" id="KAB8289299.1"/>
    </source>
</evidence>
<evidence type="ECO:0000313" key="5">
    <source>
        <dbReference type="Proteomes" id="UP000482084"/>
    </source>
</evidence>
<dbReference type="RefSeq" id="WP_152357467.1">
    <property type="nucleotide sequence ID" value="NZ_WBSM01000001.1"/>
</dbReference>
<comment type="caution">
    <text evidence="2">The sequence shown here is derived from an EMBL/GenBank/DDBJ whole genome shotgun (WGS) entry which is preliminary data.</text>
</comment>
<reference evidence="2 5" key="2">
    <citation type="submission" date="2019-10" db="EMBL/GenBank/DDBJ databases">
        <title>Characterization of the phylogenetic diversity of two novel species belonging to the genus Bifidobacterium: Bifidobacterium cebidarum sp. nov. and Bifidobacterium leontopitheci sp. nov.</title>
        <authorList>
            <person name="Lugli G.A."/>
            <person name="Duranti S."/>
            <person name="Milani C."/>
            <person name="Turroni F."/>
            <person name="Ventura M."/>
        </authorList>
    </citation>
    <scope>NUCLEOTIDE SEQUENCE [LARGE SCALE GENOMIC DNA]</scope>
    <source>
        <strain evidence="2 5">DSM 100688</strain>
    </source>
</reference>
<sequence>MTSVHIQARFADNAENGEQPAVGRLLFSPASRHFDKEKHLLIPSPFEVGLDQKGDVTVQLAATDGAFVWMVTEIYTVGGRDVSYSRYVQVPDSTTQVEYADLTDVDPTSFVPVDMTGGHVAEYRFAAGMAEAEEMSNQYPASFVYWFDETTAAQSASAALAAVYQAGEDAKTEAAKASALRASVESTVSDVTALGEDAAAQISLHTASVDEHAVSATLRMDELVAGVESAAMAKSDEIAAAQPDTPTVIPETEEE</sequence>
<organism evidence="2 5">
    <name type="scientific">Bifidobacterium ramosum</name>
    <dbReference type="NCBI Taxonomy" id="1798158"/>
    <lineage>
        <taxon>Bacteria</taxon>
        <taxon>Bacillati</taxon>
        <taxon>Actinomycetota</taxon>
        <taxon>Actinomycetes</taxon>
        <taxon>Bifidobacteriales</taxon>
        <taxon>Bifidobacteriaceae</taxon>
        <taxon>Bifidobacterium</taxon>
    </lineage>
</organism>
<feature type="region of interest" description="Disordered" evidence="1">
    <location>
        <begin position="236"/>
        <end position="255"/>
    </location>
</feature>
<keyword evidence="5" id="KW-1185">Reference proteome</keyword>
<accession>A0A6L4X2E9</accession>
<evidence type="ECO:0000313" key="3">
    <source>
        <dbReference type="EMBL" id="NEG71004.1"/>
    </source>
</evidence>
<reference evidence="3 4" key="1">
    <citation type="submission" date="2019-10" db="EMBL/GenBank/DDBJ databases">
        <title>Bifidobacterium from non-human primates.</title>
        <authorList>
            <person name="Modesto M."/>
        </authorList>
    </citation>
    <scope>NUCLEOTIDE SEQUENCE [LARGE SCALE GENOMIC DNA]</scope>
    <source>
        <strain evidence="3 4">TREM</strain>
    </source>
</reference>
<dbReference type="Proteomes" id="UP000469943">
    <property type="component" value="Unassembled WGS sequence"/>
</dbReference>
<dbReference type="EMBL" id="WHZX01000001">
    <property type="protein sequence ID" value="NEG71004.1"/>
    <property type="molecule type" value="Genomic_DNA"/>
</dbReference>
<evidence type="ECO:0000313" key="4">
    <source>
        <dbReference type="Proteomes" id="UP000469943"/>
    </source>
</evidence>
<dbReference type="EMBL" id="WBSM01000001">
    <property type="protein sequence ID" value="KAB8289299.1"/>
    <property type="molecule type" value="Genomic_DNA"/>
</dbReference>
<evidence type="ECO:0000256" key="1">
    <source>
        <dbReference type="SAM" id="MobiDB-lite"/>
    </source>
</evidence>
<dbReference type="OrthoDB" id="3233033at2"/>